<gene>
    <name evidence="1" type="ORF">BC670_1630</name>
</gene>
<accession>A0A543G3Q5</accession>
<comment type="caution">
    <text evidence="1">The sequence shown here is derived from an EMBL/GenBank/DDBJ whole genome shotgun (WGS) entry which is preliminary data.</text>
</comment>
<dbReference type="EMBL" id="VFPJ01000001">
    <property type="protein sequence ID" value="TQM40723.1"/>
    <property type="molecule type" value="Genomic_DNA"/>
</dbReference>
<name>A0A543G3Q5_9FLAO</name>
<proteinExistence type="predicted"/>
<dbReference type="Proteomes" id="UP000320773">
    <property type="component" value="Unassembled WGS sequence"/>
</dbReference>
<reference evidence="1 2" key="1">
    <citation type="submission" date="2019-06" db="EMBL/GenBank/DDBJ databases">
        <title>Genomic Encyclopedia of Archaeal and Bacterial Type Strains, Phase II (KMG-II): from individual species to whole genera.</title>
        <authorList>
            <person name="Goeker M."/>
        </authorList>
    </citation>
    <scope>NUCLEOTIDE SEQUENCE [LARGE SCALE GENOMIC DNA]</scope>
    <source>
        <strain evidence="1 2">DSM 24789</strain>
    </source>
</reference>
<evidence type="ECO:0000313" key="1">
    <source>
        <dbReference type="EMBL" id="TQM40723.1"/>
    </source>
</evidence>
<dbReference type="AlphaFoldDB" id="A0A543G3Q5"/>
<evidence type="ECO:0008006" key="3">
    <source>
        <dbReference type="Google" id="ProtNLM"/>
    </source>
</evidence>
<organism evidence="1 2">
    <name type="scientific">Flavobacterium branchiophilum</name>
    <dbReference type="NCBI Taxonomy" id="55197"/>
    <lineage>
        <taxon>Bacteria</taxon>
        <taxon>Pseudomonadati</taxon>
        <taxon>Bacteroidota</taxon>
        <taxon>Flavobacteriia</taxon>
        <taxon>Flavobacteriales</taxon>
        <taxon>Flavobacteriaceae</taxon>
        <taxon>Flavobacterium</taxon>
    </lineage>
</organism>
<evidence type="ECO:0000313" key="2">
    <source>
        <dbReference type="Proteomes" id="UP000320773"/>
    </source>
</evidence>
<sequence length="370" mass="40029">MPTALPVTAPTDVQIGGRSWQEYTSDDLNRLTTASGNFVGRNDNGVGFNHSKYTLAMSYDSQHNITSKIQNHETATSTSATAVAGAWTQVEQTSYNLNYQDYGTANFDIAGYNSSNGYTQPHAPRKIVDQPNLAGCCDAANDPRVKTKTFEYDANGNQTRILSTICTATVADTLRVNLWDEENRLRAIDLNPSSPSGGGGGLHPIAIYTYDAGGERIIKQNATSVAIYENALQEGTTIKTDFMLYPSGMLVARPGENGALSYTKHYFAGSQRVSSKIGTTTNLGKFLQEWTLIENSSGEAPINLVSTSHNQLTVAETGVNHVYTQFNMPTQTFSSNTSFVPIAAFTATGTATEIYYFHTDSASVTLVPTK</sequence>
<dbReference type="RefSeq" id="WP_141841338.1">
    <property type="nucleotide sequence ID" value="NZ_VFPJ01000001.1"/>
</dbReference>
<protein>
    <recommendedName>
        <fullName evidence="3">YD repeat-containing protein</fullName>
    </recommendedName>
</protein>
<dbReference type="Gene3D" id="2.180.10.10">
    <property type="entry name" value="RHS repeat-associated core"/>
    <property type="match status" value="1"/>
</dbReference>